<dbReference type="OrthoDB" id="386624at2759"/>
<feature type="compositionally biased region" description="Polar residues" evidence="1">
    <location>
        <begin position="385"/>
        <end position="404"/>
    </location>
</feature>
<dbReference type="GeneID" id="39749490"/>
<keyword evidence="2" id="KW-0472">Membrane</keyword>
<keyword evidence="2" id="KW-1133">Transmembrane helix</keyword>
<name>A0A1Y1JPI9_PLAGO</name>
<dbReference type="OMA" id="NFFYSIM"/>
<keyword evidence="2" id="KW-0812">Transmembrane</keyword>
<evidence type="ECO:0000313" key="3">
    <source>
        <dbReference type="EMBL" id="GAW82752.1"/>
    </source>
</evidence>
<feature type="region of interest" description="Disordered" evidence="1">
    <location>
        <begin position="159"/>
        <end position="202"/>
    </location>
</feature>
<evidence type="ECO:0000256" key="1">
    <source>
        <dbReference type="SAM" id="MobiDB-lite"/>
    </source>
</evidence>
<evidence type="ECO:0000313" key="4">
    <source>
        <dbReference type="Proteomes" id="UP000195521"/>
    </source>
</evidence>
<reference evidence="4" key="1">
    <citation type="submission" date="2017-04" db="EMBL/GenBank/DDBJ databases">
        <title>Plasmodium gonderi genome.</title>
        <authorList>
            <person name="Arisue N."/>
            <person name="Honma H."/>
            <person name="Kawai S."/>
            <person name="Tougan T."/>
            <person name="Tanabe K."/>
            <person name="Horii T."/>
        </authorList>
    </citation>
    <scope>NUCLEOTIDE SEQUENCE [LARGE SCALE GENOMIC DNA]</scope>
    <source>
        <strain evidence="4">ATCC 30045</strain>
    </source>
</reference>
<feature type="transmembrane region" description="Helical" evidence="2">
    <location>
        <begin position="33"/>
        <end position="60"/>
    </location>
</feature>
<feature type="compositionally biased region" description="Polar residues" evidence="1">
    <location>
        <begin position="159"/>
        <end position="199"/>
    </location>
</feature>
<dbReference type="EMBL" id="BDQF01000014">
    <property type="protein sequence ID" value="GAW82752.1"/>
    <property type="molecule type" value="Genomic_DNA"/>
</dbReference>
<organism evidence="3 4">
    <name type="scientific">Plasmodium gonderi</name>
    <dbReference type="NCBI Taxonomy" id="77519"/>
    <lineage>
        <taxon>Eukaryota</taxon>
        <taxon>Sar</taxon>
        <taxon>Alveolata</taxon>
        <taxon>Apicomplexa</taxon>
        <taxon>Aconoidasida</taxon>
        <taxon>Haemosporida</taxon>
        <taxon>Plasmodiidae</taxon>
        <taxon>Plasmodium</taxon>
        <taxon>Plasmodium (Plasmodium)</taxon>
    </lineage>
</organism>
<comment type="caution">
    <text evidence="3">The sequence shown here is derived from an EMBL/GenBank/DDBJ whole genome shotgun (WGS) entry which is preliminary data.</text>
</comment>
<feature type="compositionally biased region" description="Basic and acidic residues" evidence="1">
    <location>
        <begin position="363"/>
        <end position="384"/>
    </location>
</feature>
<dbReference type="AlphaFoldDB" id="A0A1Y1JPI9"/>
<dbReference type="RefSeq" id="XP_028545341.1">
    <property type="nucleotide sequence ID" value="XM_028689540.1"/>
</dbReference>
<keyword evidence="4" id="KW-1185">Reference proteome</keyword>
<sequence length="404" mass="46570">MYSMQNDIMYLQSRRKVTQYYVLSLLSDFMKTVLFLFDTLVFCFTISTALLMMLFGYMGVIAEKPFALHGKLYIGTVYFDILLNFLIALSFLYNIFKLSTWNISYMGKYIVNRNFFYSIMTMIIGLCLLSIVFNIYAIYYTRRFKTLVRVIENEAKNARTNTSANARPNTRSNLRQCTKGNQNMHGNDNSRINTQGNSRTSDKLDKEVGSAYMHVNVFPQGNARAQINAPPIGSAQQNENEKGCRNSQDNVNRQENIKEEVIPNREKLKNAVDENQASDETTLEDPFPLEIPSTNEMLTITENTSTKINDMKEENTKTKVNTKKKITFELDKEQQDHEAKRKMVTRDEIVPLKIGIIKDVKEKVSPVHKEEKKTPDVNNAEKEVTQSNIMENKKPQMNNAEKNI</sequence>
<accession>A0A1Y1JPI9</accession>
<proteinExistence type="predicted"/>
<feature type="compositionally biased region" description="Basic and acidic residues" evidence="1">
    <location>
        <begin position="255"/>
        <end position="272"/>
    </location>
</feature>
<feature type="region of interest" description="Disordered" evidence="1">
    <location>
        <begin position="363"/>
        <end position="404"/>
    </location>
</feature>
<feature type="region of interest" description="Disordered" evidence="1">
    <location>
        <begin position="225"/>
        <end position="290"/>
    </location>
</feature>
<dbReference type="Proteomes" id="UP000195521">
    <property type="component" value="Unassembled WGS sequence"/>
</dbReference>
<evidence type="ECO:0000256" key="2">
    <source>
        <dbReference type="SAM" id="Phobius"/>
    </source>
</evidence>
<feature type="transmembrane region" description="Helical" evidence="2">
    <location>
        <begin position="72"/>
        <end position="95"/>
    </location>
</feature>
<protein>
    <submittedName>
        <fullName evidence="3">Uncharacterized protein</fullName>
    </submittedName>
</protein>
<feature type="transmembrane region" description="Helical" evidence="2">
    <location>
        <begin position="115"/>
        <end position="139"/>
    </location>
</feature>
<feature type="compositionally biased region" description="Polar residues" evidence="1">
    <location>
        <begin position="245"/>
        <end position="254"/>
    </location>
</feature>
<gene>
    <name evidence="3" type="ORF">PGO_130240</name>
</gene>